<protein>
    <submittedName>
        <fullName evidence="2">GAF domain-containing protein</fullName>
    </submittedName>
</protein>
<sequence>MHDRLHLARVIRRATADCPPVEVPRRLCEALSRGLPVDAVTMSLLTDTPSRQLLCASNEMARVLEEVQFTVMEGPCIEAASTGEPVHATDLPAAAGRWPLFVAALHERCPDVAAVHAFPLWFGDYVLGSVDFACRAPGGMPADAVEQAAEAAEAAALALLPTQRMLLEDDDYPSWEPSDVVRAHWSDTHQAVSVVAARKRTSVATALALMRARAFATGRTLAEVTADILGS</sequence>
<accession>A0A1M7LQF9</accession>
<proteinExistence type="predicted"/>
<reference evidence="2 3" key="1">
    <citation type="submission" date="2016-11" db="EMBL/GenBank/DDBJ databases">
        <authorList>
            <person name="Jaros S."/>
            <person name="Januszkiewicz K."/>
            <person name="Wedrychowicz H."/>
        </authorList>
    </citation>
    <scope>NUCLEOTIDE SEQUENCE [LARGE SCALE GENOMIC DNA]</scope>
    <source>
        <strain evidence="2 3">CGMCC 4.2025</strain>
    </source>
</reference>
<evidence type="ECO:0000313" key="2">
    <source>
        <dbReference type="EMBL" id="SHM80479.1"/>
    </source>
</evidence>
<dbReference type="RefSeq" id="WP_143172541.1">
    <property type="nucleotide sequence ID" value="NZ_FRBI01000014.1"/>
</dbReference>
<dbReference type="SMART" id="SM00065">
    <property type="entry name" value="GAF"/>
    <property type="match status" value="1"/>
</dbReference>
<evidence type="ECO:0000313" key="3">
    <source>
        <dbReference type="Proteomes" id="UP000184111"/>
    </source>
</evidence>
<dbReference type="Gene3D" id="3.30.450.40">
    <property type="match status" value="1"/>
</dbReference>
<dbReference type="OrthoDB" id="7466251at2"/>
<dbReference type="STRING" id="310782.SAMN05216499_114137"/>
<keyword evidence="3" id="KW-1185">Reference proteome</keyword>
<organism evidence="2 3">
    <name type="scientific">Actinacidiphila paucisporea</name>
    <dbReference type="NCBI Taxonomy" id="310782"/>
    <lineage>
        <taxon>Bacteria</taxon>
        <taxon>Bacillati</taxon>
        <taxon>Actinomycetota</taxon>
        <taxon>Actinomycetes</taxon>
        <taxon>Kitasatosporales</taxon>
        <taxon>Streptomycetaceae</taxon>
        <taxon>Actinacidiphila</taxon>
    </lineage>
</organism>
<dbReference type="AlphaFoldDB" id="A0A1M7LQF9"/>
<gene>
    <name evidence="2" type="ORF">SAMN05216499_114137</name>
</gene>
<dbReference type="InterPro" id="IPR029016">
    <property type="entry name" value="GAF-like_dom_sf"/>
</dbReference>
<dbReference type="SUPFAM" id="SSF55781">
    <property type="entry name" value="GAF domain-like"/>
    <property type="match status" value="1"/>
</dbReference>
<dbReference type="InterPro" id="IPR003018">
    <property type="entry name" value="GAF"/>
</dbReference>
<dbReference type="EMBL" id="FRBI01000014">
    <property type="protein sequence ID" value="SHM80479.1"/>
    <property type="molecule type" value="Genomic_DNA"/>
</dbReference>
<evidence type="ECO:0000259" key="1">
    <source>
        <dbReference type="SMART" id="SM00065"/>
    </source>
</evidence>
<feature type="domain" description="GAF" evidence="1">
    <location>
        <begin position="19"/>
        <end position="169"/>
    </location>
</feature>
<dbReference type="Pfam" id="PF13185">
    <property type="entry name" value="GAF_2"/>
    <property type="match status" value="1"/>
</dbReference>
<name>A0A1M7LQF9_9ACTN</name>
<dbReference type="Proteomes" id="UP000184111">
    <property type="component" value="Unassembled WGS sequence"/>
</dbReference>